<protein>
    <submittedName>
        <fullName evidence="2">Uncharacterized protein</fullName>
    </submittedName>
</protein>
<feature type="transmembrane region" description="Helical" evidence="1">
    <location>
        <begin position="36"/>
        <end position="56"/>
    </location>
</feature>
<reference evidence="2" key="1">
    <citation type="submission" date="2021-03" db="EMBL/GenBank/DDBJ databases">
        <authorList>
            <person name="Tagirdzhanova G."/>
        </authorList>
    </citation>
    <scope>NUCLEOTIDE SEQUENCE</scope>
</reference>
<organism evidence="2 3">
    <name type="scientific">Gomphillus americanus</name>
    <dbReference type="NCBI Taxonomy" id="1940652"/>
    <lineage>
        <taxon>Eukaryota</taxon>
        <taxon>Fungi</taxon>
        <taxon>Dikarya</taxon>
        <taxon>Ascomycota</taxon>
        <taxon>Pezizomycotina</taxon>
        <taxon>Lecanoromycetes</taxon>
        <taxon>OSLEUM clade</taxon>
        <taxon>Ostropomycetidae</taxon>
        <taxon>Ostropales</taxon>
        <taxon>Graphidaceae</taxon>
        <taxon>Gomphilloideae</taxon>
        <taxon>Gomphillus</taxon>
    </lineage>
</organism>
<dbReference type="OrthoDB" id="5584028at2759"/>
<sequence>MAEHEFTTPAQASPTITTTQSRPPYYRLGIHDAARLGYASFIAICTGTFLGIARGARTEALRFRAENAHRLPTTTKGWYLYHKSKNYAVMWNGIKGGFRMGGTLGFWVGLFFCSEMLVDRIWNKRKDFRSTMVTGVVTALAWSRFYAMSGLATRRMIMTGLKAGFGYGILQDGMALLNKRLEERPNISQSQTTSPSKT</sequence>
<evidence type="ECO:0000313" key="2">
    <source>
        <dbReference type="EMBL" id="CAF9919898.1"/>
    </source>
</evidence>
<keyword evidence="1" id="KW-0472">Membrane</keyword>
<evidence type="ECO:0000313" key="3">
    <source>
        <dbReference type="Proteomes" id="UP000664169"/>
    </source>
</evidence>
<keyword evidence="3" id="KW-1185">Reference proteome</keyword>
<name>A0A8H3IID8_9LECA</name>
<keyword evidence="1" id="KW-1133">Transmembrane helix</keyword>
<evidence type="ECO:0000256" key="1">
    <source>
        <dbReference type="SAM" id="Phobius"/>
    </source>
</evidence>
<feature type="transmembrane region" description="Helical" evidence="1">
    <location>
        <begin position="128"/>
        <end position="147"/>
    </location>
</feature>
<proteinExistence type="predicted"/>
<dbReference type="PANTHER" id="PTHR37852">
    <property type="entry name" value="YALI0B21208P"/>
    <property type="match status" value="1"/>
</dbReference>
<gene>
    <name evidence="2" type="ORF">GOMPHAMPRED_001916</name>
</gene>
<feature type="transmembrane region" description="Helical" evidence="1">
    <location>
        <begin position="104"/>
        <end position="122"/>
    </location>
</feature>
<dbReference type="EMBL" id="CAJPDQ010000015">
    <property type="protein sequence ID" value="CAF9919898.1"/>
    <property type="molecule type" value="Genomic_DNA"/>
</dbReference>
<keyword evidence="1" id="KW-0812">Transmembrane</keyword>
<accession>A0A8H3IID8</accession>
<dbReference type="Proteomes" id="UP000664169">
    <property type="component" value="Unassembled WGS sequence"/>
</dbReference>
<dbReference type="AlphaFoldDB" id="A0A8H3IID8"/>
<comment type="caution">
    <text evidence="2">The sequence shown here is derived from an EMBL/GenBank/DDBJ whole genome shotgun (WGS) entry which is preliminary data.</text>
</comment>
<dbReference type="PANTHER" id="PTHR37852:SF1">
    <property type="entry name" value="HIG1 DOMAIN-CONTAINING PROTEIN"/>
    <property type="match status" value="1"/>
</dbReference>